<protein>
    <submittedName>
        <fullName evidence="1">Uncharacterized protein</fullName>
    </submittedName>
</protein>
<name>A0ABN6RFZ1_9DEIO</name>
<gene>
    <name evidence="1" type="ORF">DAETH_07530</name>
</gene>
<reference evidence="1" key="1">
    <citation type="submission" date="2022-07" db="EMBL/GenBank/DDBJ databases">
        <title>Complete Genome Sequence of the Radioresistant Bacterium Deinococcus aetherius ST0316, Isolated from the Air Dust collected in Lower Stratosphere above Japan.</title>
        <authorList>
            <person name="Satoh K."/>
            <person name="Hagiwara K."/>
            <person name="Katsumata K."/>
            <person name="Kubo A."/>
            <person name="Yokobori S."/>
            <person name="Yamagishi A."/>
            <person name="Oono Y."/>
            <person name="Narumi I."/>
        </authorList>
    </citation>
    <scope>NUCLEOTIDE SEQUENCE</scope>
    <source>
        <strain evidence="1">ST0316</strain>
    </source>
</reference>
<accession>A0ABN6RFZ1</accession>
<dbReference type="Proteomes" id="UP001064971">
    <property type="component" value="Chromosome"/>
</dbReference>
<organism evidence="1 2">
    <name type="scientific">Deinococcus aetherius</name>
    <dbReference type="NCBI Taxonomy" id="200252"/>
    <lineage>
        <taxon>Bacteria</taxon>
        <taxon>Thermotogati</taxon>
        <taxon>Deinococcota</taxon>
        <taxon>Deinococci</taxon>
        <taxon>Deinococcales</taxon>
        <taxon>Deinococcaceae</taxon>
        <taxon>Deinococcus</taxon>
    </lineage>
</organism>
<evidence type="ECO:0000313" key="1">
    <source>
        <dbReference type="EMBL" id="BDP40784.1"/>
    </source>
</evidence>
<proteinExistence type="predicted"/>
<evidence type="ECO:0000313" key="2">
    <source>
        <dbReference type="Proteomes" id="UP001064971"/>
    </source>
</evidence>
<sequence length="140" mass="15558">MTFPDPGHVNGFYLRQFFGMTEWAAGGHDHPLEYVDPRTPEGLDTIAALLTPHLDALGEAQEAALARTWAYALAEFDDRDLAWFLLGSLPFAPPHPRAFLAELAGRLFPAGLPAHDPYARRLDRPEDSLFDLVPPPEPRT</sequence>
<dbReference type="RefSeq" id="WP_264776594.1">
    <property type="nucleotide sequence ID" value="NZ_AP026560.1"/>
</dbReference>
<dbReference type="EMBL" id="AP026560">
    <property type="protein sequence ID" value="BDP40784.1"/>
    <property type="molecule type" value="Genomic_DNA"/>
</dbReference>
<keyword evidence="2" id="KW-1185">Reference proteome</keyword>